<keyword evidence="3 8" id="KW-0699">rRNA-binding</keyword>
<evidence type="ECO:0000256" key="5">
    <source>
        <dbReference type="ARBA" id="ARBA00022980"/>
    </source>
</evidence>
<proteinExistence type="inferred from homology"/>
<dbReference type="Pfam" id="PF01281">
    <property type="entry name" value="Ribosomal_L9_N"/>
    <property type="match status" value="1"/>
</dbReference>
<dbReference type="AlphaFoldDB" id="A0A5F0N325"/>
<dbReference type="GO" id="GO:1990904">
    <property type="term" value="C:ribonucleoprotein complex"/>
    <property type="evidence" value="ECO:0007669"/>
    <property type="project" value="UniProtKB-KW"/>
</dbReference>
<dbReference type="Proteomes" id="UP000297938">
    <property type="component" value="Unassembled WGS sequence"/>
</dbReference>
<keyword evidence="4 8" id="KW-0694">RNA-binding</keyword>
<keyword evidence="6 8" id="KW-0687">Ribonucleoprotein</keyword>
<dbReference type="GO" id="GO:0003735">
    <property type="term" value="F:structural constituent of ribosome"/>
    <property type="evidence" value="ECO:0007669"/>
    <property type="project" value="InterPro"/>
</dbReference>
<dbReference type="NCBIfam" id="TIGR00158">
    <property type="entry name" value="L9"/>
    <property type="match status" value="1"/>
</dbReference>
<comment type="similarity">
    <text evidence="2 8">Belongs to the bacterial ribosomal protein bL9 family.</text>
</comment>
<dbReference type="InterPro" id="IPR000244">
    <property type="entry name" value="Ribosomal_bL9"/>
</dbReference>
<dbReference type="GO" id="GO:0005840">
    <property type="term" value="C:ribosome"/>
    <property type="evidence" value="ECO:0007669"/>
    <property type="project" value="UniProtKB-KW"/>
</dbReference>
<evidence type="ECO:0000256" key="3">
    <source>
        <dbReference type="ARBA" id="ARBA00022730"/>
    </source>
</evidence>
<reference evidence="10 11" key="1">
    <citation type="journal article" date="2018" name="Int. J. Food Microbiol.">
        <title>Growth of Carnobacterium spp. isolated from chilled vacuum-packaged meat under relevant acidic conditions.</title>
        <authorList>
            <person name="Zhang P."/>
            <person name="Badoni M."/>
            <person name="Ganzle M."/>
            <person name="Yang X."/>
        </authorList>
    </citation>
    <scope>NUCLEOTIDE SEQUENCE [LARGE SCALE GENOMIC DNA]</scope>
    <source>
        <strain evidence="10 11">B2</strain>
    </source>
</reference>
<dbReference type="SUPFAM" id="SSF55658">
    <property type="entry name" value="L9 N-domain-like"/>
    <property type="match status" value="1"/>
</dbReference>
<sequence length="151" mass="16558">MKVIFLEDVKGKGKKGETKNVADGYAQNYLIKNGLAKEANSSTLSELAGQKKAEDKHNAEILAEANQLKAVLEDDKHVIEMKAKAGEDSRLFGSITSKQIADAVKKQYDIKLDKRKIDLTTPIRNLGVTKIDVKIHPEVVATLTVNVSQEA</sequence>
<evidence type="ECO:0000313" key="11">
    <source>
        <dbReference type="Proteomes" id="UP000297938"/>
    </source>
</evidence>
<evidence type="ECO:0000256" key="8">
    <source>
        <dbReference type="HAMAP-Rule" id="MF_00503"/>
    </source>
</evidence>
<dbReference type="Pfam" id="PF03948">
    <property type="entry name" value="Ribosomal_L9_C"/>
    <property type="match status" value="1"/>
</dbReference>
<dbReference type="FunFam" id="3.10.430.100:FF:000002">
    <property type="entry name" value="50S ribosomal protein L9"/>
    <property type="match status" value="1"/>
</dbReference>
<dbReference type="Gene3D" id="3.40.5.10">
    <property type="entry name" value="Ribosomal protein L9, N-terminal domain"/>
    <property type="match status" value="1"/>
</dbReference>
<feature type="domain" description="Ribosomal protein L9" evidence="9">
    <location>
        <begin position="13"/>
        <end position="40"/>
    </location>
</feature>
<dbReference type="InterPro" id="IPR036935">
    <property type="entry name" value="Ribosomal_bL9_N_sf"/>
</dbReference>
<evidence type="ECO:0000256" key="1">
    <source>
        <dbReference type="ARBA" id="ARBA00003058"/>
    </source>
</evidence>
<comment type="caution">
    <text evidence="10">The sequence shown here is derived from an EMBL/GenBank/DDBJ whole genome shotgun (WGS) entry which is preliminary data.</text>
</comment>
<dbReference type="InterPro" id="IPR009027">
    <property type="entry name" value="Ribosomal_bL9/RNase_H1_N"/>
</dbReference>
<gene>
    <name evidence="8" type="primary">rplI</name>
    <name evidence="10" type="ORF">CKN69_02555</name>
</gene>
<dbReference type="InterPro" id="IPR036791">
    <property type="entry name" value="Ribosomal_bL9_C_sf"/>
</dbReference>
<evidence type="ECO:0000256" key="6">
    <source>
        <dbReference type="ARBA" id="ARBA00023274"/>
    </source>
</evidence>
<dbReference type="HAMAP" id="MF_00503">
    <property type="entry name" value="Ribosomal_bL9"/>
    <property type="match status" value="1"/>
</dbReference>
<dbReference type="InterPro" id="IPR020069">
    <property type="entry name" value="Ribosomal_bL9_C"/>
</dbReference>
<accession>A0A5F0N325</accession>
<dbReference type="PANTHER" id="PTHR21368">
    <property type="entry name" value="50S RIBOSOMAL PROTEIN L9"/>
    <property type="match status" value="1"/>
</dbReference>
<dbReference type="PROSITE" id="PS00651">
    <property type="entry name" value="RIBOSOMAL_L9"/>
    <property type="match status" value="1"/>
</dbReference>
<dbReference type="EMBL" id="NRPP01000007">
    <property type="protein sequence ID" value="TFJ28427.1"/>
    <property type="molecule type" value="Genomic_DNA"/>
</dbReference>
<dbReference type="GO" id="GO:0006412">
    <property type="term" value="P:translation"/>
    <property type="evidence" value="ECO:0007669"/>
    <property type="project" value="UniProtKB-UniRule"/>
</dbReference>
<dbReference type="InterPro" id="IPR020070">
    <property type="entry name" value="Ribosomal_bL9_N"/>
</dbReference>
<dbReference type="GO" id="GO:0019843">
    <property type="term" value="F:rRNA binding"/>
    <property type="evidence" value="ECO:0007669"/>
    <property type="project" value="UniProtKB-UniRule"/>
</dbReference>
<name>A0A5F0N325_CARDV</name>
<dbReference type="Gene3D" id="3.10.430.100">
    <property type="entry name" value="Ribosomal protein L9, C-terminal domain"/>
    <property type="match status" value="1"/>
</dbReference>
<evidence type="ECO:0000256" key="7">
    <source>
        <dbReference type="ARBA" id="ARBA00035292"/>
    </source>
</evidence>
<dbReference type="RefSeq" id="WP_074401273.1">
    <property type="nucleotide sequence ID" value="NZ_CBCPJQ010000007.1"/>
</dbReference>
<dbReference type="SUPFAM" id="SSF55653">
    <property type="entry name" value="Ribosomal protein L9 C-domain"/>
    <property type="match status" value="1"/>
</dbReference>
<keyword evidence="5 8" id="KW-0689">Ribosomal protein</keyword>
<evidence type="ECO:0000313" key="10">
    <source>
        <dbReference type="EMBL" id="TFJ28427.1"/>
    </source>
</evidence>
<evidence type="ECO:0000256" key="2">
    <source>
        <dbReference type="ARBA" id="ARBA00010605"/>
    </source>
</evidence>
<dbReference type="InterPro" id="IPR020594">
    <property type="entry name" value="Ribosomal_bL9_bac/chp"/>
</dbReference>
<evidence type="ECO:0000259" key="9">
    <source>
        <dbReference type="PROSITE" id="PS00651"/>
    </source>
</evidence>
<evidence type="ECO:0000256" key="4">
    <source>
        <dbReference type="ARBA" id="ARBA00022884"/>
    </source>
</evidence>
<organism evidence="10 11">
    <name type="scientific">Carnobacterium divergens</name>
    <name type="common">Lactobacillus divergens</name>
    <dbReference type="NCBI Taxonomy" id="2748"/>
    <lineage>
        <taxon>Bacteria</taxon>
        <taxon>Bacillati</taxon>
        <taxon>Bacillota</taxon>
        <taxon>Bacilli</taxon>
        <taxon>Lactobacillales</taxon>
        <taxon>Carnobacteriaceae</taxon>
        <taxon>Carnobacterium</taxon>
    </lineage>
</organism>
<protein>
    <recommendedName>
        <fullName evidence="7 8">Large ribosomal subunit protein bL9</fullName>
    </recommendedName>
</protein>
<comment type="function">
    <text evidence="1 8">Binds to the 23S rRNA.</text>
</comment>
<dbReference type="FunFam" id="3.40.5.10:FF:000002">
    <property type="entry name" value="50S ribosomal protein L9"/>
    <property type="match status" value="1"/>
</dbReference>